<gene>
    <name evidence="1" type="ORF">KQX54_012659</name>
</gene>
<dbReference type="InterPro" id="IPR001969">
    <property type="entry name" value="Aspartic_peptidase_AS"/>
</dbReference>
<reference evidence="1 2" key="1">
    <citation type="journal article" date="2021" name="J. Hered.">
        <title>A chromosome-level genome assembly of the parasitoid wasp, Cotesia glomerata (Hymenoptera: Braconidae).</title>
        <authorList>
            <person name="Pinto B.J."/>
            <person name="Weis J.J."/>
            <person name="Gamble T."/>
            <person name="Ode P.J."/>
            <person name="Paul R."/>
            <person name="Zaspel J.M."/>
        </authorList>
    </citation>
    <scope>NUCLEOTIDE SEQUENCE [LARGE SCALE GENOMIC DNA]</scope>
    <source>
        <strain evidence="1">CgM1</strain>
    </source>
</reference>
<dbReference type="PROSITE" id="PS00141">
    <property type="entry name" value="ASP_PROTEASE"/>
    <property type="match status" value="1"/>
</dbReference>
<organism evidence="1 2">
    <name type="scientific">Cotesia glomerata</name>
    <name type="common">Lepidopteran parasitic wasp</name>
    <name type="synonym">Apanteles glomeratus</name>
    <dbReference type="NCBI Taxonomy" id="32391"/>
    <lineage>
        <taxon>Eukaryota</taxon>
        <taxon>Metazoa</taxon>
        <taxon>Ecdysozoa</taxon>
        <taxon>Arthropoda</taxon>
        <taxon>Hexapoda</taxon>
        <taxon>Insecta</taxon>
        <taxon>Pterygota</taxon>
        <taxon>Neoptera</taxon>
        <taxon>Endopterygota</taxon>
        <taxon>Hymenoptera</taxon>
        <taxon>Apocrita</taxon>
        <taxon>Ichneumonoidea</taxon>
        <taxon>Braconidae</taxon>
        <taxon>Microgastrinae</taxon>
        <taxon>Cotesia</taxon>
    </lineage>
</organism>
<name>A0AAV7I246_COTGL</name>
<evidence type="ECO:0008006" key="3">
    <source>
        <dbReference type="Google" id="ProtNLM"/>
    </source>
</evidence>
<sequence length="306" mass="32899">MNSTTNPAVDPGNVSTAHVSGIQPLAESESANSSTQVLQGVIQQLRAEIQAMRAAQQGLPPTCTSTTSHTNTIPVNSNVPVDSFGNNFTFYPRELFPVPNAQPAPQPLSEGIPPYFYPPASGAQRSCAFIVRAATYSTTTTNITSTQYSPTCTDYISPSTEATGILLYPAQMRINLKTSPKNSPLTRVSRMLAEVTIGSHRIEALLDSGSERSYISAKAYKLIQGSELQKLGPDPTSTFGVTLADSAYTYTQGGAPFRIELDSLAIFTWLSVLPGLSTPMILGLDFWQRADVRVESKAATWQLGDN</sequence>
<evidence type="ECO:0000313" key="2">
    <source>
        <dbReference type="Proteomes" id="UP000826195"/>
    </source>
</evidence>
<dbReference type="EMBL" id="JAHXZJ010002609">
    <property type="protein sequence ID" value="KAH0540095.1"/>
    <property type="molecule type" value="Genomic_DNA"/>
</dbReference>
<dbReference type="GO" id="GO:0004190">
    <property type="term" value="F:aspartic-type endopeptidase activity"/>
    <property type="evidence" value="ECO:0007669"/>
    <property type="project" value="InterPro"/>
</dbReference>
<protein>
    <recommendedName>
        <fullName evidence="3">Peptidase A2 domain-containing protein</fullName>
    </recommendedName>
</protein>
<comment type="caution">
    <text evidence="1">The sequence shown here is derived from an EMBL/GenBank/DDBJ whole genome shotgun (WGS) entry which is preliminary data.</text>
</comment>
<dbReference type="Proteomes" id="UP000826195">
    <property type="component" value="Unassembled WGS sequence"/>
</dbReference>
<accession>A0AAV7I246</accession>
<evidence type="ECO:0000313" key="1">
    <source>
        <dbReference type="EMBL" id="KAH0540095.1"/>
    </source>
</evidence>
<proteinExistence type="predicted"/>
<dbReference type="SUPFAM" id="SSF50630">
    <property type="entry name" value="Acid proteases"/>
    <property type="match status" value="1"/>
</dbReference>
<dbReference type="GO" id="GO:0006508">
    <property type="term" value="P:proteolysis"/>
    <property type="evidence" value="ECO:0007669"/>
    <property type="project" value="InterPro"/>
</dbReference>
<dbReference type="AlphaFoldDB" id="A0AAV7I246"/>
<dbReference type="InterPro" id="IPR021109">
    <property type="entry name" value="Peptidase_aspartic_dom_sf"/>
</dbReference>
<keyword evidence="2" id="KW-1185">Reference proteome</keyword>
<dbReference type="CDD" id="cd00303">
    <property type="entry name" value="retropepsin_like"/>
    <property type="match status" value="1"/>
</dbReference>
<dbReference type="Gene3D" id="2.40.70.10">
    <property type="entry name" value="Acid Proteases"/>
    <property type="match status" value="1"/>
</dbReference>